<dbReference type="RefSeq" id="WP_381020739.1">
    <property type="nucleotide sequence ID" value="NZ_JBHSNY010000004.1"/>
</dbReference>
<evidence type="ECO:0000256" key="1">
    <source>
        <dbReference type="SAM" id="MobiDB-lite"/>
    </source>
</evidence>
<keyword evidence="2" id="KW-1133">Transmembrane helix</keyword>
<evidence type="ECO:0000313" key="3">
    <source>
        <dbReference type="EMBL" id="MFC5634681.1"/>
    </source>
</evidence>
<keyword evidence="2" id="KW-0812">Transmembrane</keyword>
<keyword evidence="2" id="KW-0472">Membrane</keyword>
<evidence type="ECO:0000313" key="4">
    <source>
        <dbReference type="Proteomes" id="UP001596154"/>
    </source>
</evidence>
<organism evidence="3 4">
    <name type="scientific">Streptomyces bullii</name>
    <dbReference type="NCBI Taxonomy" id="349910"/>
    <lineage>
        <taxon>Bacteria</taxon>
        <taxon>Bacillati</taxon>
        <taxon>Actinomycetota</taxon>
        <taxon>Actinomycetes</taxon>
        <taxon>Kitasatosporales</taxon>
        <taxon>Streptomycetaceae</taxon>
        <taxon>Streptomyces</taxon>
    </lineage>
</organism>
<evidence type="ECO:0000256" key="2">
    <source>
        <dbReference type="SAM" id="Phobius"/>
    </source>
</evidence>
<feature type="region of interest" description="Disordered" evidence="1">
    <location>
        <begin position="43"/>
        <end position="71"/>
    </location>
</feature>
<dbReference type="Proteomes" id="UP001596154">
    <property type="component" value="Unassembled WGS sequence"/>
</dbReference>
<reference evidence="4" key="1">
    <citation type="journal article" date="2019" name="Int. J. Syst. Evol. Microbiol.">
        <title>The Global Catalogue of Microorganisms (GCM) 10K type strain sequencing project: providing services to taxonomists for standard genome sequencing and annotation.</title>
        <authorList>
            <consortium name="The Broad Institute Genomics Platform"/>
            <consortium name="The Broad Institute Genome Sequencing Center for Infectious Disease"/>
            <person name="Wu L."/>
            <person name="Ma J."/>
        </authorList>
    </citation>
    <scope>NUCLEOTIDE SEQUENCE [LARGE SCALE GENOMIC DNA]</scope>
    <source>
        <strain evidence="4">CGMCC 4.7248</strain>
    </source>
</reference>
<proteinExistence type="predicted"/>
<dbReference type="EMBL" id="JBHSNY010000004">
    <property type="protein sequence ID" value="MFC5634681.1"/>
    <property type="molecule type" value="Genomic_DNA"/>
</dbReference>
<comment type="caution">
    <text evidence="3">The sequence shown here is derived from an EMBL/GenBank/DDBJ whole genome shotgun (WGS) entry which is preliminary data.</text>
</comment>
<gene>
    <name evidence="3" type="ORF">ACFPZJ_13020</name>
</gene>
<accession>A0ABW0URZ0</accession>
<protein>
    <submittedName>
        <fullName evidence="3">Uncharacterized protein</fullName>
    </submittedName>
</protein>
<feature type="transmembrane region" description="Helical" evidence="2">
    <location>
        <begin position="12"/>
        <end position="38"/>
    </location>
</feature>
<sequence>MDAFNDLNYGALYPLAVAAGAVAIGLWGAFHCACRAIAAYRSGDQRTRNDQAAAQRQLRVDPPAIDTQPGRDNDLLLDAALAYYGPAHNTRKED</sequence>
<name>A0ABW0URZ0_9ACTN</name>
<keyword evidence="4" id="KW-1185">Reference proteome</keyword>